<dbReference type="InterPro" id="IPR029069">
    <property type="entry name" value="HotDog_dom_sf"/>
</dbReference>
<evidence type="ECO:0000259" key="1">
    <source>
        <dbReference type="Pfam" id="PF01575"/>
    </source>
</evidence>
<accession>A0ABY6ME84</accession>
<dbReference type="Pfam" id="PF01575">
    <property type="entry name" value="MaoC_dehydratas"/>
    <property type="match status" value="1"/>
</dbReference>
<protein>
    <submittedName>
        <fullName evidence="2">MaoC family dehydratase</fullName>
    </submittedName>
</protein>
<organism evidence="2 3">
    <name type="scientific">Algoriphagus halophytocola</name>
    <dbReference type="NCBI Taxonomy" id="2991499"/>
    <lineage>
        <taxon>Bacteria</taxon>
        <taxon>Pseudomonadati</taxon>
        <taxon>Bacteroidota</taxon>
        <taxon>Cytophagia</taxon>
        <taxon>Cytophagales</taxon>
        <taxon>Cyclobacteriaceae</taxon>
        <taxon>Algoriphagus</taxon>
    </lineage>
</organism>
<keyword evidence="3" id="KW-1185">Reference proteome</keyword>
<dbReference type="Gene3D" id="3.10.129.10">
    <property type="entry name" value="Hotdog Thioesterase"/>
    <property type="match status" value="1"/>
</dbReference>
<dbReference type="SUPFAM" id="SSF54637">
    <property type="entry name" value="Thioesterase/thiol ester dehydrase-isomerase"/>
    <property type="match status" value="1"/>
</dbReference>
<evidence type="ECO:0000313" key="3">
    <source>
        <dbReference type="Proteomes" id="UP001163156"/>
    </source>
</evidence>
<proteinExistence type="predicted"/>
<reference evidence="2" key="1">
    <citation type="submission" date="2022-10" db="EMBL/GenBank/DDBJ databases">
        <title>Algoriphagus sp. a novel bacteria isolate from halophytes salicornia europaea.</title>
        <authorList>
            <person name="Peng Y."/>
            <person name="Jiang L."/>
            <person name="Lee J."/>
        </authorList>
    </citation>
    <scope>NUCLEOTIDE SEQUENCE</scope>
    <source>
        <strain evidence="2">TR-M5</strain>
    </source>
</reference>
<evidence type="ECO:0000313" key="2">
    <source>
        <dbReference type="EMBL" id="UZD21463.1"/>
    </source>
</evidence>
<name>A0ABY6ME84_9BACT</name>
<dbReference type="InterPro" id="IPR002539">
    <property type="entry name" value="MaoC-like_dom"/>
</dbReference>
<gene>
    <name evidence="2" type="ORF">OM944_12400</name>
</gene>
<dbReference type="PANTHER" id="PTHR42993:SF1">
    <property type="entry name" value="MAOC-LIKE DEHYDRATASE DOMAIN-CONTAINING PROTEIN"/>
    <property type="match status" value="1"/>
</dbReference>
<dbReference type="PANTHER" id="PTHR42993">
    <property type="entry name" value="MAOC-LIKE DEHYDRATASE DOMAIN-CONTAINING PROTEIN"/>
    <property type="match status" value="1"/>
</dbReference>
<dbReference type="CDD" id="cd03450">
    <property type="entry name" value="NodN"/>
    <property type="match status" value="1"/>
</dbReference>
<dbReference type="InterPro" id="IPR039375">
    <property type="entry name" value="NodN-like"/>
</dbReference>
<sequence length="156" mass="17523">MSALIIGSFEDFEKHNGQPLGTSEYFQITQDQINLFADATHDHQWIHTDPEKAKSQGAFGNTIAHGYLTLSIVPHLWSQIVDVRNLKMMINYGIESLRFATPVVVGSEVRLVAKLKNVANLRGTVKAEVEVKLEIKDQKKPAFTGVLVFLYHFNSL</sequence>
<dbReference type="EMBL" id="CP110226">
    <property type="protein sequence ID" value="UZD21463.1"/>
    <property type="molecule type" value="Genomic_DNA"/>
</dbReference>
<dbReference type="Proteomes" id="UP001163156">
    <property type="component" value="Chromosome"/>
</dbReference>
<dbReference type="RefSeq" id="WP_264807935.1">
    <property type="nucleotide sequence ID" value="NZ_CP110226.1"/>
</dbReference>
<feature type="domain" description="MaoC-like" evidence="1">
    <location>
        <begin position="12"/>
        <end position="132"/>
    </location>
</feature>